<dbReference type="SUPFAM" id="SSF50630">
    <property type="entry name" value="Acid proteases"/>
    <property type="match status" value="1"/>
</dbReference>
<accession>A0A314ZW67</accession>
<organism evidence="1 2">
    <name type="scientific">Prunus yedoensis var. nudiflora</name>
    <dbReference type="NCBI Taxonomy" id="2094558"/>
    <lineage>
        <taxon>Eukaryota</taxon>
        <taxon>Viridiplantae</taxon>
        <taxon>Streptophyta</taxon>
        <taxon>Embryophyta</taxon>
        <taxon>Tracheophyta</taxon>
        <taxon>Spermatophyta</taxon>
        <taxon>Magnoliopsida</taxon>
        <taxon>eudicotyledons</taxon>
        <taxon>Gunneridae</taxon>
        <taxon>Pentapetalae</taxon>
        <taxon>rosids</taxon>
        <taxon>fabids</taxon>
        <taxon>Rosales</taxon>
        <taxon>Rosaceae</taxon>
        <taxon>Amygdaloideae</taxon>
        <taxon>Amygdaleae</taxon>
        <taxon>Prunus</taxon>
    </lineage>
</organism>
<reference evidence="1 2" key="1">
    <citation type="submission" date="2018-02" db="EMBL/GenBank/DDBJ databases">
        <title>Draft genome of wild Prunus yedoensis var. nudiflora.</title>
        <authorList>
            <person name="Baek S."/>
            <person name="Kim J.-H."/>
            <person name="Choi K."/>
            <person name="Kim G.-B."/>
            <person name="Cho A."/>
            <person name="Jang H."/>
            <person name="Shin C.-H."/>
            <person name="Yu H.-J."/>
            <person name="Mun J.-H."/>
        </authorList>
    </citation>
    <scope>NUCLEOTIDE SEQUENCE [LARGE SCALE GENOMIC DNA]</scope>
    <source>
        <strain evidence="2">cv. Jeju island</strain>
        <tissue evidence="1">Leaf</tissue>
    </source>
</reference>
<name>A0A314ZW67_PRUYE</name>
<protein>
    <submittedName>
        <fullName evidence="1">Aspartic proteinase nepenthesin-1-like</fullName>
    </submittedName>
</protein>
<dbReference type="STRING" id="2094558.A0A314ZW67"/>
<comment type="caution">
    <text evidence="1">The sequence shown here is derived from an EMBL/GenBank/DDBJ whole genome shotgun (WGS) entry which is preliminary data.</text>
</comment>
<dbReference type="Proteomes" id="UP000250321">
    <property type="component" value="Unassembled WGS sequence"/>
</dbReference>
<dbReference type="OrthoDB" id="1072226at2759"/>
<sequence length="109" mass="11912">MLANNPLCVLPATGLVPISWSMLMALPLTEGLFGLEKFTFLSEQGQQAIPNVPYGLGLDNHVNFNDRYHGQPNPISGSMGLGRSHPSHQYYTTKPNHPSKILLLPSTTI</sequence>
<gene>
    <name evidence="1" type="ORF">Pyn_32118</name>
</gene>
<dbReference type="AlphaFoldDB" id="A0A314ZW67"/>
<proteinExistence type="predicted"/>
<dbReference type="InterPro" id="IPR021109">
    <property type="entry name" value="Peptidase_aspartic_dom_sf"/>
</dbReference>
<evidence type="ECO:0000313" key="2">
    <source>
        <dbReference type="Proteomes" id="UP000250321"/>
    </source>
</evidence>
<evidence type="ECO:0000313" key="1">
    <source>
        <dbReference type="EMBL" id="PQQ06076.1"/>
    </source>
</evidence>
<keyword evidence="2" id="KW-1185">Reference proteome</keyword>
<dbReference type="EMBL" id="PJQY01001012">
    <property type="protein sequence ID" value="PQQ06076.1"/>
    <property type="molecule type" value="Genomic_DNA"/>
</dbReference>